<dbReference type="EMBL" id="JARKHS020015146">
    <property type="protein sequence ID" value="KAK8774684.1"/>
    <property type="molecule type" value="Genomic_DNA"/>
</dbReference>
<keyword evidence="3" id="KW-0677">Repeat</keyword>
<dbReference type="InterPro" id="IPR003367">
    <property type="entry name" value="Thrombospondin_3-like_rpt"/>
</dbReference>
<reference evidence="9 10" key="1">
    <citation type="journal article" date="2023" name="Arcadia Sci">
        <title>De novo assembly of a long-read Amblyomma americanum tick genome.</title>
        <authorList>
            <person name="Chou S."/>
            <person name="Poskanzer K.E."/>
            <person name="Rollins M."/>
            <person name="Thuy-Boun P.S."/>
        </authorList>
    </citation>
    <scope>NUCLEOTIDE SEQUENCE [LARGE SCALE GENOMIC DNA]</scope>
    <source>
        <strain evidence="9">F_SG_1</strain>
        <tissue evidence="9">Salivary glands</tissue>
    </source>
</reference>
<dbReference type="FunFam" id="4.10.1080.10:FF:000002">
    <property type="entry name" value="Thrombospondin 3"/>
    <property type="match status" value="1"/>
</dbReference>
<dbReference type="InterPro" id="IPR013320">
    <property type="entry name" value="ConA-like_dom_sf"/>
</dbReference>
<feature type="compositionally biased region" description="Basic and acidic residues" evidence="7">
    <location>
        <begin position="118"/>
        <end position="133"/>
    </location>
</feature>
<dbReference type="InterPro" id="IPR028974">
    <property type="entry name" value="TSP_type-3_rpt"/>
</dbReference>
<dbReference type="SUPFAM" id="SSF103647">
    <property type="entry name" value="TSP type-3 repeat"/>
    <property type="match status" value="2"/>
</dbReference>
<evidence type="ECO:0000256" key="6">
    <source>
        <dbReference type="PROSITE-ProRule" id="PRU00634"/>
    </source>
</evidence>
<dbReference type="PANTHER" id="PTHR10199">
    <property type="entry name" value="THROMBOSPONDIN"/>
    <property type="match status" value="1"/>
</dbReference>
<evidence type="ECO:0000256" key="7">
    <source>
        <dbReference type="SAM" id="MobiDB-lite"/>
    </source>
</evidence>
<feature type="repeat" description="TSP type-3" evidence="6">
    <location>
        <begin position="45"/>
        <end position="80"/>
    </location>
</feature>
<dbReference type="Proteomes" id="UP001321473">
    <property type="component" value="Unassembled WGS sequence"/>
</dbReference>
<evidence type="ECO:0000256" key="5">
    <source>
        <dbReference type="ARBA" id="ARBA00023180"/>
    </source>
</evidence>
<feature type="compositionally biased region" description="Acidic residues" evidence="7">
    <location>
        <begin position="56"/>
        <end position="65"/>
    </location>
</feature>
<keyword evidence="1" id="KW-0245">EGF-like domain</keyword>
<feature type="region of interest" description="Disordered" evidence="7">
    <location>
        <begin position="469"/>
        <end position="490"/>
    </location>
</feature>
<feature type="compositionally biased region" description="Basic and acidic residues" evidence="7">
    <location>
        <begin position="66"/>
        <end position="84"/>
    </location>
</feature>
<dbReference type="Pfam" id="PF05735">
    <property type="entry name" value="TSP_C"/>
    <property type="match status" value="2"/>
</dbReference>
<dbReference type="GO" id="GO:0005576">
    <property type="term" value="C:extracellular region"/>
    <property type="evidence" value="ECO:0007669"/>
    <property type="project" value="InterPro"/>
</dbReference>
<name>A0AAQ4EJ46_AMBAM</name>
<dbReference type="AlphaFoldDB" id="A0AAQ4EJ46"/>
<gene>
    <name evidence="9" type="ORF">V5799_010783</name>
</gene>
<accession>A0AAQ4EJ46</accession>
<evidence type="ECO:0000313" key="9">
    <source>
        <dbReference type="EMBL" id="KAK8774684.1"/>
    </source>
</evidence>
<feature type="repeat" description="TSP type-3" evidence="6">
    <location>
        <begin position="104"/>
        <end position="141"/>
    </location>
</feature>
<dbReference type="Gene3D" id="2.60.120.200">
    <property type="match status" value="1"/>
</dbReference>
<evidence type="ECO:0000313" key="10">
    <source>
        <dbReference type="Proteomes" id="UP001321473"/>
    </source>
</evidence>
<keyword evidence="2" id="KW-0732">Signal</keyword>
<evidence type="ECO:0000256" key="2">
    <source>
        <dbReference type="ARBA" id="ARBA00022729"/>
    </source>
</evidence>
<dbReference type="InterPro" id="IPR017897">
    <property type="entry name" value="Thrombospondin_3_rpt"/>
</dbReference>
<dbReference type="PANTHER" id="PTHR10199:SF100">
    <property type="entry name" value="THROMBOSPONDIN, ISOFORM A"/>
    <property type="match status" value="1"/>
</dbReference>
<dbReference type="SUPFAM" id="SSF49899">
    <property type="entry name" value="Concanavalin A-like lectins/glucanases"/>
    <property type="match status" value="2"/>
</dbReference>
<dbReference type="InterPro" id="IPR008859">
    <property type="entry name" value="Thrombospondin_C"/>
</dbReference>
<sequence>MCRLEASRVPRYYSAQHGQSDVFLGVRASGDACDNCPLVSNPDQVDSDGDGRGDLCDEDADDDGVPNERDNCPTVRNRDQRDSDGDGLGDACDNCPRVPNDDQTDTDRDLVGDACDDNIDRDRDGVQDSRDNCPDDPNSDQLDTDSDGDGDACDFDKDNDGDNCALVANPDQRDTNRTGVGDACREDFDGDSVPDPLDVCPDNRRVYATDFRAYQTVVLDPEGDSQIDPHWVVYNKGAEIVQTMNSDPGLAVGFHNFGGVDFEGTFFVDTEVDDDYVGFVFGYQDNGHFYAVMWKKSSQTYWQATPFRAVAEPGIQLKLVYSETGPGETLRNALWHTGHTPGQARRYSLLCSLTTLRGRRARSHALSELKDVRLLWRDPRNVGWKEKVAYRWLLLHRPALGLIRLRIFESDEMVADSGNIYDSTLQGGRLGVFCFSQEAIIWSDLVYRCNEALPDAAYRDLPPELRKKARRDNVTPSQVPLGPVFTNELA</sequence>
<evidence type="ECO:0000256" key="4">
    <source>
        <dbReference type="ARBA" id="ARBA00022837"/>
    </source>
</evidence>
<protein>
    <recommendedName>
        <fullName evidence="8">TSP C-terminal domain-containing protein</fullName>
    </recommendedName>
</protein>
<proteinExistence type="predicted"/>
<dbReference type="FunFam" id="4.10.1080.10:FF:000001">
    <property type="entry name" value="Thrombospondin 3"/>
    <property type="match status" value="1"/>
</dbReference>
<dbReference type="Gene3D" id="4.10.1080.10">
    <property type="entry name" value="TSP type-3 repeat"/>
    <property type="match status" value="2"/>
</dbReference>
<organism evidence="9 10">
    <name type="scientific">Amblyomma americanum</name>
    <name type="common">Lone star tick</name>
    <dbReference type="NCBI Taxonomy" id="6943"/>
    <lineage>
        <taxon>Eukaryota</taxon>
        <taxon>Metazoa</taxon>
        <taxon>Ecdysozoa</taxon>
        <taxon>Arthropoda</taxon>
        <taxon>Chelicerata</taxon>
        <taxon>Arachnida</taxon>
        <taxon>Acari</taxon>
        <taxon>Parasitiformes</taxon>
        <taxon>Ixodida</taxon>
        <taxon>Ixodoidea</taxon>
        <taxon>Ixodidae</taxon>
        <taxon>Amblyomminae</taxon>
        <taxon>Amblyomma</taxon>
    </lineage>
</organism>
<keyword evidence="10" id="KW-1185">Reference proteome</keyword>
<feature type="region of interest" description="Disordered" evidence="7">
    <location>
        <begin position="39"/>
        <end position="155"/>
    </location>
</feature>
<feature type="domain" description="TSP C-terminal" evidence="8">
    <location>
        <begin position="212"/>
        <end position="454"/>
    </location>
</feature>
<keyword evidence="4 6" id="KW-0106">Calcium</keyword>
<evidence type="ECO:0000256" key="3">
    <source>
        <dbReference type="ARBA" id="ARBA00022737"/>
    </source>
</evidence>
<feature type="compositionally biased region" description="Acidic residues" evidence="7">
    <location>
        <begin position="142"/>
        <end position="153"/>
    </location>
</feature>
<evidence type="ECO:0000256" key="1">
    <source>
        <dbReference type="ARBA" id="ARBA00022536"/>
    </source>
</evidence>
<dbReference type="Pfam" id="PF02412">
    <property type="entry name" value="TSP_3"/>
    <property type="match status" value="5"/>
</dbReference>
<comment type="caution">
    <text evidence="9">The sequence shown here is derived from an EMBL/GenBank/DDBJ whole genome shotgun (WGS) entry which is preliminary data.</text>
</comment>
<dbReference type="PROSITE" id="PS51234">
    <property type="entry name" value="TSP3"/>
    <property type="match status" value="2"/>
</dbReference>
<keyword evidence="5" id="KW-0325">Glycoprotein</keyword>
<dbReference type="GO" id="GO:0005509">
    <property type="term" value="F:calcium ion binding"/>
    <property type="evidence" value="ECO:0007669"/>
    <property type="project" value="UniProtKB-UniRule"/>
</dbReference>
<dbReference type="PROSITE" id="PS51236">
    <property type="entry name" value="TSP_CTER"/>
    <property type="match status" value="1"/>
</dbReference>
<dbReference type="GO" id="GO:0007155">
    <property type="term" value="P:cell adhesion"/>
    <property type="evidence" value="ECO:0007669"/>
    <property type="project" value="InterPro"/>
</dbReference>
<evidence type="ECO:0000259" key="8">
    <source>
        <dbReference type="PROSITE" id="PS51236"/>
    </source>
</evidence>